<dbReference type="RefSeq" id="XP_044544111.1">
    <property type="nucleotide sequence ID" value="XM_044685842.1"/>
</dbReference>
<dbReference type="InterPro" id="IPR036691">
    <property type="entry name" value="Endo/exonu/phosph_ase_sf"/>
</dbReference>
<dbReference type="GeneID" id="68102765"/>
<comment type="caution">
    <text evidence="3">The sequence shown here is derived from an EMBL/GenBank/DDBJ whole genome shotgun (WGS) entry which is preliminary data.</text>
</comment>
<dbReference type="PANTHER" id="PTHR16320:SF23">
    <property type="entry name" value="SPHINGOMYELINASE C 1"/>
    <property type="match status" value="1"/>
</dbReference>
<evidence type="ECO:0000313" key="3">
    <source>
        <dbReference type="EMBL" id="KAG2374937.1"/>
    </source>
</evidence>
<proteinExistence type="inferred from homology"/>
<dbReference type="InterPro" id="IPR005135">
    <property type="entry name" value="Endo/exonuclease/phosphatase"/>
</dbReference>
<reference evidence="3 4" key="1">
    <citation type="journal article" date="2018" name="BMC Genomics">
        <title>The genome of Naegleria lovaniensis, the basis for a comparative approach to unravel pathogenicity factors of the human pathogenic amoeba N. fowleri.</title>
        <authorList>
            <person name="Liechti N."/>
            <person name="Schurch N."/>
            <person name="Bruggmann R."/>
            <person name="Wittwer M."/>
        </authorList>
    </citation>
    <scope>NUCLEOTIDE SEQUENCE [LARGE SCALE GENOMIC DNA]</scope>
    <source>
        <strain evidence="3 4">ATCC 30569</strain>
    </source>
</reference>
<organism evidence="3 4">
    <name type="scientific">Naegleria lovaniensis</name>
    <name type="common">Amoeba</name>
    <dbReference type="NCBI Taxonomy" id="51637"/>
    <lineage>
        <taxon>Eukaryota</taxon>
        <taxon>Discoba</taxon>
        <taxon>Heterolobosea</taxon>
        <taxon>Tetramitia</taxon>
        <taxon>Eutetramitia</taxon>
        <taxon>Vahlkampfiidae</taxon>
        <taxon>Naegleria</taxon>
    </lineage>
</organism>
<evidence type="ECO:0000313" key="4">
    <source>
        <dbReference type="Proteomes" id="UP000816034"/>
    </source>
</evidence>
<keyword evidence="4" id="KW-1185">Reference proteome</keyword>
<dbReference type="GO" id="GO:0004767">
    <property type="term" value="F:sphingomyelin phosphodiesterase activity"/>
    <property type="evidence" value="ECO:0007669"/>
    <property type="project" value="InterPro"/>
</dbReference>
<protein>
    <recommendedName>
        <fullName evidence="2">Endonuclease/exonuclease/phosphatase domain-containing protein</fullName>
    </recommendedName>
</protein>
<dbReference type="Proteomes" id="UP000816034">
    <property type="component" value="Unassembled WGS sequence"/>
</dbReference>
<gene>
    <name evidence="3" type="ORF">C9374_010311</name>
</gene>
<evidence type="ECO:0000259" key="2">
    <source>
        <dbReference type="Pfam" id="PF03372"/>
    </source>
</evidence>
<name>A0AA88GG34_NAELO</name>
<comment type="similarity">
    <text evidence="1">Belongs to the neutral sphingomyelinase family.</text>
</comment>
<evidence type="ECO:0000256" key="1">
    <source>
        <dbReference type="ARBA" id="ARBA00006335"/>
    </source>
</evidence>
<feature type="domain" description="Endonuclease/exonuclease/phosphatase" evidence="2">
    <location>
        <begin position="19"/>
        <end position="237"/>
    </location>
</feature>
<dbReference type="Gene3D" id="3.60.10.10">
    <property type="entry name" value="Endonuclease/exonuclease/phosphatase"/>
    <property type="match status" value="1"/>
</dbReference>
<dbReference type="PANTHER" id="PTHR16320">
    <property type="entry name" value="SPHINGOMYELINASE FAMILY MEMBER"/>
    <property type="match status" value="1"/>
</dbReference>
<sequence>MARGNPNIFEGHKTFHLLTYNTFLIHMLIGESPPYKSERVKGFLHQLNNDENQLDFVFFQELHRFGNVWFKLFDNSPYDEMLNGLIQKKIGQKLAFHVVESKKPFPLCQDSGLVILSKYPVLKSENYIFKSTTWRSYVTAKAFDENKRRLQIQELVQFIKECIEPFLHTTEAPPRIIISGDFNIDSIREEMYNEMMNLLNTEIGLCQDVFGSKVSEHPTTFAGVLCLDHVIVSGNFKAQLKL</sequence>
<dbReference type="EMBL" id="PYSW02000041">
    <property type="protein sequence ID" value="KAG2374937.1"/>
    <property type="molecule type" value="Genomic_DNA"/>
</dbReference>
<accession>A0AA88GG34</accession>
<dbReference type="InterPro" id="IPR038772">
    <property type="entry name" value="Sph/SMPD2-like"/>
</dbReference>
<dbReference type="Pfam" id="PF03372">
    <property type="entry name" value="Exo_endo_phos"/>
    <property type="match status" value="1"/>
</dbReference>
<dbReference type="SUPFAM" id="SSF56219">
    <property type="entry name" value="DNase I-like"/>
    <property type="match status" value="1"/>
</dbReference>
<dbReference type="AlphaFoldDB" id="A0AA88GG34"/>